<dbReference type="SMART" id="SM00054">
    <property type="entry name" value="EFh"/>
    <property type="match status" value="2"/>
</dbReference>
<name>A0A7S2TG36_9EUKA</name>
<comment type="subcellular location">
    <subcellularLocation>
        <location evidence="1">Secreted</location>
    </subcellularLocation>
</comment>
<accession>A0A7S2TG36</accession>
<protein>
    <recommendedName>
        <fullName evidence="6">EF-hand domain-containing protein</fullName>
    </recommendedName>
</protein>
<dbReference type="InterPro" id="IPR019577">
    <property type="entry name" value="SPARC/Testican_Ca-bd-dom"/>
</dbReference>
<evidence type="ECO:0000256" key="1">
    <source>
        <dbReference type="ARBA" id="ARBA00004613"/>
    </source>
</evidence>
<keyword evidence="4" id="KW-1015">Disulfide bond</keyword>
<dbReference type="EMBL" id="HBHP01002899">
    <property type="protein sequence ID" value="CAD9747547.1"/>
    <property type="molecule type" value="Transcribed_RNA"/>
</dbReference>
<dbReference type="AlphaFoldDB" id="A0A7S2TG36"/>
<keyword evidence="3" id="KW-0106">Calcium</keyword>
<dbReference type="GO" id="GO:0005509">
    <property type="term" value="F:calcium ion binding"/>
    <property type="evidence" value="ECO:0007669"/>
    <property type="project" value="InterPro"/>
</dbReference>
<dbReference type="SUPFAM" id="SSF47473">
    <property type="entry name" value="EF-hand"/>
    <property type="match status" value="1"/>
</dbReference>
<evidence type="ECO:0000256" key="5">
    <source>
        <dbReference type="ARBA" id="ARBA00023180"/>
    </source>
</evidence>
<proteinExistence type="predicted"/>
<evidence type="ECO:0000256" key="2">
    <source>
        <dbReference type="ARBA" id="ARBA00022525"/>
    </source>
</evidence>
<evidence type="ECO:0000256" key="3">
    <source>
        <dbReference type="ARBA" id="ARBA00022837"/>
    </source>
</evidence>
<dbReference type="Pfam" id="PF10591">
    <property type="entry name" value="SPARC_Ca_bdg"/>
    <property type="match status" value="1"/>
</dbReference>
<gene>
    <name evidence="7" type="ORF">LSP00402_LOCUS1830</name>
</gene>
<dbReference type="InterPro" id="IPR011992">
    <property type="entry name" value="EF-hand-dom_pair"/>
</dbReference>
<dbReference type="InterPro" id="IPR002048">
    <property type="entry name" value="EF_hand_dom"/>
</dbReference>
<dbReference type="Gene3D" id="1.10.238.10">
    <property type="entry name" value="EF-hand"/>
    <property type="match status" value="1"/>
</dbReference>
<sequence length="133" mass="15108">MVVCVMSKQGEKQQYVWTEQDQKWVQKFFNMLDTDGDGYVSKEEAAKLPAPGPTAFFRDCDANADGNVTMDELCAFLKKHASAQKPMIPVYIMFQMLVNVIEGKMSKDKIKSAFDAELKAWRAKKKVESKNSK</sequence>
<dbReference type="InterPro" id="IPR018247">
    <property type="entry name" value="EF_Hand_1_Ca_BS"/>
</dbReference>
<dbReference type="GO" id="GO:0005576">
    <property type="term" value="C:extracellular region"/>
    <property type="evidence" value="ECO:0007669"/>
    <property type="project" value="UniProtKB-SubCell"/>
</dbReference>
<dbReference type="PROSITE" id="PS00018">
    <property type="entry name" value="EF_HAND_1"/>
    <property type="match status" value="1"/>
</dbReference>
<keyword evidence="5" id="KW-0325">Glycoprotein</keyword>
<evidence type="ECO:0000256" key="4">
    <source>
        <dbReference type="ARBA" id="ARBA00023157"/>
    </source>
</evidence>
<keyword evidence="2" id="KW-0964">Secreted</keyword>
<feature type="domain" description="EF-hand" evidence="6">
    <location>
        <begin position="20"/>
        <end position="55"/>
    </location>
</feature>
<evidence type="ECO:0000313" key="7">
    <source>
        <dbReference type="EMBL" id="CAD9747547.1"/>
    </source>
</evidence>
<dbReference type="CDD" id="cd00051">
    <property type="entry name" value="EFh"/>
    <property type="match status" value="1"/>
</dbReference>
<evidence type="ECO:0000259" key="6">
    <source>
        <dbReference type="PROSITE" id="PS50222"/>
    </source>
</evidence>
<feature type="domain" description="EF-hand" evidence="6">
    <location>
        <begin position="56"/>
        <end position="83"/>
    </location>
</feature>
<dbReference type="PROSITE" id="PS50222">
    <property type="entry name" value="EF_HAND_2"/>
    <property type="match status" value="2"/>
</dbReference>
<organism evidence="7">
    <name type="scientific">Lotharella oceanica</name>
    <dbReference type="NCBI Taxonomy" id="641309"/>
    <lineage>
        <taxon>Eukaryota</taxon>
        <taxon>Sar</taxon>
        <taxon>Rhizaria</taxon>
        <taxon>Cercozoa</taxon>
        <taxon>Chlorarachniophyceae</taxon>
        <taxon>Lotharella</taxon>
    </lineage>
</organism>
<reference evidence="7" key="1">
    <citation type="submission" date="2021-01" db="EMBL/GenBank/DDBJ databases">
        <authorList>
            <person name="Corre E."/>
            <person name="Pelletier E."/>
            <person name="Niang G."/>
            <person name="Scheremetjew M."/>
            <person name="Finn R."/>
            <person name="Kale V."/>
            <person name="Holt S."/>
            <person name="Cochrane G."/>
            <person name="Meng A."/>
            <person name="Brown T."/>
            <person name="Cohen L."/>
        </authorList>
    </citation>
    <scope>NUCLEOTIDE SEQUENCE</scope>
    <source>
        <strain evidence="7">CCMP622</strain>
    </source>
</reference>